<reference evidence="3 4" key="1">
    <citation type="journal article" date="2016" name="Nat. Biotechnol.">
        <title>Measurement of bacterial replication rates in microbial communities.</title>
        <authorList>
            <person name="Brown C.T."/>
            <person name="Olm M.R."/>
            <person name="Thomas B.C."/>
            <person name="Banfield J.F."/>
        </authorList>
    </citation>
    <scope>NUCLEOTIDE SEQUENCE [LARGE SCALE GENOMIC DNA]</scope>
    <source>
        <strain evidence="3">45_41</strain>
    </source>
</reference>
<sequence>MRIKHALLGGVLLFCAGSLWAQKSEKVIFDFKSPQQTIHSFGASDCWRTQYIGCDWPLEKREQIADLLFCSDFDEWGNPKGIGLSLWRFNIGSGSHEAGDSSGISSDWRRTECFLDKEGDWNWDKQKGQRWMLQAARDRGVRYALGFSITAPYFMSKNGMARSSEKTPYANLREECYDDYAAFMAEVCSRLDLDYISPINEPQWEWNVPRQEGMQATNEECSRLIHCLDTELSKRKAKAKIVFGEAADIRYLFRDGTNKPLRDNQLAEMFAQNGKYSIAGLSSVAPIVSGHSYWSTWPIDTLIDTRKQLKHAMDTTLPETYSYWQTEYCPMEKNADNPLGGGGRDLGMNTALYIARIIHHDLTVVNAASWQSWTAFSEWNYKDGLIFVDDGFLSSGASKGDEKMIETCKTDGAFRTSKALWALGNFSFFVRPGMVRLAESSSTSVTNEVERASKVMSSAYFDAQTKQIVVVLINYSSENLPVEVGFHSLPKGYHAEHYKVYETSSRSDLQYKGMVGSKLTVPVRSVVTLVSAE</sequence>
<dbReference type="InterPro" id="IPR039743">
    <property type="entry name" value="6GAL/EXGAL"/>
</dbReference>
<accession>A0A1Q6HZB8</accession>
<dbReference type="InterPro" id="IPR039514">
    <property type="entry name" value="6GAL-like"/>
</dbReference>
<feature type="chain" id="PRO_5012208861" description="Endo-beta-1,6-galactanase-like domain-containing protein" evidence="1">
    <location>
        <begin position="22"/>
        <end position="533"/>
    </location>
</feature>
<protein>
    <recommendedName>
        <fullName evidence="2">Endo-beta-1,6-galactanase-like domain-containing protein</fullName>
    </recommendedName>
</protein>
<evidence type="ECO:0000313" key="4">
    <source>
        <dbReference type="Proteomes" id="UP000186549"/>
    </source>
</evidence>
<dbReference type="Gene3D" id="2.60.40.1180">
    <property type="entry name" value="Golgi alpha-mannosidase II"/>
    <property type="match status" value="1"/>
</dbReference>
<evidence type="ECO:0000256" key="1">
    <source>
        <dbReference type="SAM" id="SignalP"/>
    </source>
</evidence>
<keyword evidence="1" id="KW-0732">Signal</keyword>
<proteinExistence type="predicted"/>
<dbReference type="Gene3D" id="3.20.20.80">
    <property type="entry name" value="Glycosidases"/>
    <property type="match status" value="1"/>
</dbReference>
<dbReference type="Pfam" id="PF14587">
    <property type="entry name" value="Glyco_hydr_30_2"/>
    <property type="match status" value="1"/>
</dbReference>
<dbReference type="InterPro" id="IPR017853">
    <property type="entry name" value="GH"/>
</dbReference>
<dbReference type="InterPro" id="IPR013780">
    <property type="entry name" value="Glyco_hydro_b"/>
</dbReference>
<feature type="domain" description="Endo-beta-1,6-galactanase-like" evidence="2">
    <location>
        <begin position="27"/>
        <end position="387"/>
    </location>
</feature>
<comment type="caution">
    <text evidence="3">The sequence shown here is derived from an EMBL/GenBank/DDBJ whole genome shotgun (WGS) entry which is preliminary data.</text>
</comment>
<evidence type="ECO:0000259" key="2">
    <source>
        <dbReference type="Pfam" id="PF14587"/>
    </source>
</evidence>
<name>A0A1Q6HZB8_BACUN</name>
<dbReference type="PANTHER" id="PTHR42767">
    <property type="entry name" value="ENDO-BETA-1,6-GALACTANASE"/>
    <property type="match status" value="1"/>
</dbReference>
<gene>
    <name evidence="3" type="ORF">BHV79_12145</name>
</gene>
<feature type="signal peptide" evidence="1">
    <location>
        <begin position="1"/>
        <end position="21"/>
    </location>
</feature>
<dbReference type="AlphaFoldDB" id="A0A1Q6HZB8"/>
<evidence type="ECO:0000313" key="3">
    <source>
        <dbReference type="EMBL" id="OKZ31958.1"/>
    </source>
</evidence>
<dbReference type="GO" id="GO:0004553">
    <property type="term" value="F:hydrolase activity, hydrolyzing O-glycosyl compounds"/>
    <property type="evidence" value="ECO:0007669"/>
    <property type="project" value="InterPro"/>
</dbReference>
<dbReference type="SUPFAM" id="SSF51445">
    <property type="entry name" value="(Trans)glycosidases"/>
    <property type="match status" value="1"/>
</dbReference>
<organism evidence="3 4">
    <name type="scientific">Bacteroides uniformis</name>
    <dbReference type="NCBI Taxonomy" id="820"/>
    <lineage>
        <taxon>Bacteria</taxon>
        <taxon>Pseudomonadati</taxon>
        <taxon>Bacteroidota</taxon>
        <taxon>Bacteroidia</taxon>
        <taxon>Bacteroidales</taxon>
        <taxon>Bacteroidaceae</taxon>
        <taxon>Bacteroides</taxon>
    </lineage>
</organism>
<dbReference type="EMBL" id="MNQU01000238">
    <property type="protein sequence ID" value="OKZ31958.1"/>
    <property type="molecule type" value="Genomic_DNA"/>
</dbReference>
<dbReference type="Proteomes" id="UP000186549">
    <property type="component" value="Unassembled WGS sequence"/>
</dbReference>
<dbReference type="PANTHER" id="PTHR42767:SF1">
    <property type="entry name" value="ENDO-BETA-1,6-GALACTANASE-LIKE DOMAIN-CONTAINING PROTEIN"/>
    <property type="match status" value="1"/>
</dbReference>